<keyword evidence="2" id="KW-1185">Reference proteome</keyword>
<dbReference type="AlphaFoldDB" id="A0A285HYP4"/>
<reference evidence="2" key="1">
    <citation type="submission" date="2017-09" db="EMBL/GenBank/DDBJ databases">
        <authorList>
            <person name="Varghese N."/>
            <person name="Submissions S."/>
        </authorList>
    </citation>
    <scope>NUCLEOTIDE SEQUENCE [LARGE SCALE GENOMIC DNA]</scope>
    <source>
        <strain evidence="2">MSL47</strain>
    </source>
</reference>
<name>A0A285HYP4_9FIRM</name>
<gene>
    <name evidence="1" type="ORF">SAMN06265827_12752</name>
</gene>
<dbReference type="Proteomes" id="UP000219573">
    <property type="component" value="Unassembled WGS sequence"/>
</dbReference>
<organism evidence="1 2">
    <name type="scientific">Orenia metallireducens</name>
    <dbReference type="NCBI Taxonomy" id="1413210"/>
    <lineage>
        <taxon>Bacteria</taxon>
        <taxon>Bacillati</taxon>
        <taxon>Bacillota</taxon>
        <taxon>Clostridia</taxon>
        <taxon>Halanaerobiales</taxon>
        <taxon>Halobacteroidaceae</taxon>
        <taxon>Orenia</taxon>
    </lineage>
</organism>
<accession>A0A285HYP4</accession>
<sequence>MRISTIIRLLINVVEVLKIKDNFATCPGISI</sequence>
<evidence type="ECO:0000313" key="2">
    <source>
        <dbReference type="Proteomes" id="UP000219573"/>
    </source>
</evidence>
<evidence type="ECO:0000313" key="1">
    <source>
        <dbReference type="EMBL" id="SNY40842.1"/>
    </source>
</evidence>
<proteinExistence type="predicted"/>
<dbReference type="EMBL" id="OBDZ01000027">
    <property type="protein sequence ID" value="SNY40842.1"/>
    <property type="molecule type" value="Genomic_DNA"/>
</dbReference>
<protein>
    <submittedName>
        <fullName evidence="1">Uncharacterized protein</fullName>
    </submittedName>
</protein>